<gene>
    <name evidence="2" type="ORF">SMIM3I_00783</name>
</gene>
<evidence type="ECO:0000313" key="3">
    <source>
        <dbReference type="Proteomes" id="UP000075442"/>
    </source>
</evidence>
<dbReference type="InterPro" id="IPR005801">
    <property type="entry name" value="ADC_synthase"/>
</dbReference>
<dbReference type="EC" id="2.6.1.85" evidence="2"/>
<feature type="domain" description="Chorismate-utilising enzyme C-terminal" evidence="1">
    <location>
        <begin position="111"/>
        <end position="242"/>
    </location>
</feature>
<organism evidence="2 3">
    <name type="scientific">Streptococcus mitis</name>
    <dbReference type="NCBI Taxonomy" id="28037"/>
    <lineage>
        <taxon>Bacteria</taxon>
        <taxon>Bacillati</taxon>
        <taxon>Bacillota</taxon>
        <taxon>Bacilli</taxon>
        <taxon>Lactobacillales</taxon>
        <taxon>Streptococcaceae</taxon>
        <taxon>Streptococcus</taxon>
        <taxon>Streptococcus mitis group</taxon>
    </lineage>
</organism>
<dbReference type="PANTHER" id="PTHR11236:SF50">
    <property type="entry name" value="AMINODEOXYCHORISMATE SYNTHASE COMPONENT 1"/>
    <property type="match status" value="1"/>
</dbReference>
<name>A0A150NQ48_STRMT</name>
<dbReference type="PANTHER" id="PTHR11236">
    <property type="entry name" value="AMINOBENZOATE/ANTHRANILATE SYNTHASE"/>
    <property type="match status" value="1"/>
</dbReference>
<dbReference type="EC" id="4.1.3.38" evidence="2"/>
<sequence length="260" mass="30162">MHRKTVIDFRALGERYTFTQPIKELKTRDLAEVADLLAQVESYQEQGYYVVGYVSYEAAPAFEEKLAVHKAPLLAEYLLYFTVHDRVETSPIPLIYDEVDLPSDWQEVTSAADYEKAIAQIHHHLRQGDTYQVNYTVQLKQDLSANPFAIYNRMVVEQEAGYNAYVEHDEMAVISMSPELFFEQNDRELTTRPMKGTTQRGVTDKEDLEQASWLEQDPKNRSENMMIVDLLRNDMNRISEVGMSTWSVCVKWSSIRLFGR</sequence>
<accession>A0A150NQ48</accession>
<evidence type="ECO:0000313" key="2">
    <source>
        <dbReference type="EMBL" id="KYF35498.1"/>
    </source>
</evidence>
<protein>
    <submittedName>
        <fullName evidence="2">Para-aminobenzoate synthase, aminase component / Aminodeoxychorismate lyase</fullName>
        <ecNumber evidence="2">2.6.1.85</ecNumber>
        <ecNumber evidence="2">4.1.3.38</ecNumber>
    </submittedName>
</protein>
<dbReference type="InterPro" id="IPR015890">
    <property type="entry name" value="Chorismate_C"/>
</dbReference>
<evidence type="ECO:0000259" key="1">
    <source>
        <dbReference type="Pfam" id="PF00425"/>
    </source>
</evidence>
<keyword evidence="2" id="KW-0808">Transferase</keyword>
<dbReference type="InterPro" id="IPR019999">
    <property type="entry name" value="Anth_synth_I-like"/>
</dbReference>
<dbReference type="GO" id="GO:0008696">
    <property type="term" value="F:4-amino-4-deoxychorismate lyase activity"/>
    <property type="evidence" value="ECO:0007669"/>
    <property type="project" value="UniProtKB-EC"/>
</dbReference>
<dbReference type="SUPFAM" id="SSF56322">
    <property type="entry name" value="ADC synthase"/>
    <property type="match status" value="1"/>
</dbReference>
<proteinExistence type="predicted"/>
<dbReference type="Pfam" id="PF00425">
    <property type="entry name" value="Chorismate_bind"/>
    <property type="match status" value="1"/>
</dbReference>
<dbReference type="EMBL" id="LROU01000094">
    <property type="protein sequence ID" value="KYF35498.1"/>
    <property type="molecule type" value="Genomic_DNA"/>
</dbReference>
<dbReference type="Proteomes" id="UP000075442">
    <property type="component" value="Unassembled WGS sequence"/>
</dbReference>
<keyword evidence="2" id="KW-0456">Lyase</keyword>
<dbReference type="GO" id="GO:0046820">
    <property type="term" value="F:4-amino-4-deoxychorismate synthase activity"/>
    <property type="evidence" value="ECO:0007669"/>
    <property type="project" value="UniProtKB-EC"/>
</dbReference>
<dbReference type="AlphaFoldDB" id="A0A150NQ48"/>
<keyword evidence="2" id="KW-0032">Aminotransferase</keyword>
<dbReference type="PATRIC" id="fig|28037.235.peg.1244"/>
<dbReference type="Gene3D" id="3.60.120.10">
    <property type="entry name" value="Anthranilate synthase"/>
    <property type="match status" value="1"/>
</dbReference>
<comment type="caution">
    <text evidence="2">The sequence shown here is derived from an EMBL/GenBank/DDBJ whole genome shotgun (WGS) entry which is preliminary data.</text>
</comment>
<reference evidence="2 3" key="1">
    <citation type="submission" date="2016-01" db="EMBL/GenBank/DDBJ databases">
        <title>Highly variable Streptococcus oralis 1 are common among viridans streptococci isolated from primates.</title>
        <authorList>
            <person name="Denapaite D."/>
            <person name="Rieger M."/>
            <person name="Koendgen S."/>
            <person name="Brueckner R."/>
            <person name="Ochigava I."/>
            <person name="Kappeler P."/>
            <person name="Maetz-Rensing K."/>
            <person name="Leendertz F."/>
        </authorList>
    </citation>
    <scope>NUCLEOTIDE SEQUENCE [LARGE SCALE GENOMIC DNA]</scope>
    <source>
        <strain evidence="2 3">M3-1</strain>
    </source>
</reference>
<dbReference type="GO" id="GO:0000162">
    <property type="term" value="P:L-tryptophan biosynthetic process"/>
    <property type="evidence" value="ECO:0007669"/>
    <property type="project" value="TreeGrafter"/>
</dbReference>